<reference evidence="5" key="1">
    <citation type="submission" date="2020-06" db="EMBL/GenBank/DDBJ databases">
        <title>WGS assembly of Ceratodon purpureus strain R40.</title>
        <authorList>
            <person name="Carey S.B."/>
            <person name="Jenkins J."/>
            <person name="Shu S."/>
            <person name="Lovell J.T."/>
            <person name="Sreedasyam A."/>
            <person name="Maumus F."/>
            <person name="Tiley G.P."/>
            <person name="Fernandez-Pozo N."/>
            <person name="Barry K."/>
            <person name="Chen C."/>
            <person name="Wang M."/>
            <person name="Lipzen A."/>
            <person name="Daum C."/>
            <person name="Saski C.A."/>
            <person name="Payton A.C."/>
            <person name="Mcbreen J.C."/>
            <person name="Conrad R.E."/>
            <person name="Kollar L.M."/>
            <person name="Olsson S."/>
            <person name="Huttunen S."/>
            <person name="Landis J.B."/>
            <person name="Wickett N.J."/>
            <person name="Johnson M.G."/>
            <person name="Rensing S.A."/>
            <person name="Grimwood J."/>
            <person name="Schmutz J."/>
            <person name="Mcdaniel S.F."/>
        </authorList>
    </citation>
    <scope>NUCLEOTIDE SEQUENCE</scope>
    <source>
        <strain evidence="5">R40</strain>
    </source>
</reference>
<gene>
    <name evidence="5" type="ORF">KC19_4G260400</name>
</gene>
<dbReference type="Pfam" id="PF07250">
    <property type="entry name" value="Glyoxal_oxid_N"/>
    <property type="match status" value="1"/>
</dbReference>
<evidence type="ECO:0008006" key="7">
    <source>
        <dbReference type="Google" id="ProtNLM"/>
    </source>
</evidence>
<evidence type="ECO:0000259" key="3">
    <source>
        <dbReference type="Pfam" id="PF07250"/>
    </source>
</evidence>
<dbReference type="Gene3D" id="2.130.10.80">
    <property type="entry name" value="Galactose oxidase/kelch, beta-propeller"/>
    <property type="match status" value="1"/>
</dbReference>
<dbReference type="InterPro" id="IPR037293">
    <property type="entry name" value="Gal_Oxidase_central_sf"/>
</dbReference>
<dbReference type="InterPro" id="IPR015202">
    <property type="entry name" value="GO-like_E_set"/>
</dbReference>
<dbReference type="InterPro" id="IPR011043">
    <property type="entry name" value="Gal_Oxase/kelch_b-propeller"/>
</dbReference>
<name>A0A8T0IF65_CERPU</name>
<evidence type="ECO:0000256" key="1">
    <source>
        <dbReference type="ARBA" id="ARBA00022729"/>
    </source>
</evidence>
<proteinExistence type="predicted"/>
<dbReference type="EMBL" id="CM026424">
    <property type="protein sequence ID" value="KAG0581549.1"/>
    <property type="molecule type" value="Genomic_DNA"/>
</dbReference>
<protein>
    <recommendedName>
        <fullName evidence="7">Galactose oxidase</fullName>
    </recommendedName>
</protein>
<dbReference type="InterPro" id="IPR009880">
    <property type="entry name" value="Glyoxal_oxidase_N"/>
</dbReference>
<dbReference type="InterPro" id="IPR013783">
    <property type="entry name" value="Ig-like_fold"/>
</dbReference>
<dbReference type="InterPro" id="IPR014756">
    <property type="entry name" value="Ig_E-set"/>
</dbReference>
<dbReference type="AlphaFoldDB" id="A0A8T0IF65"/>
<dbReference type="Proteomes" id="UP000822688">
    <property type="component" value="Chromosome 4"/>
</dbReference>
<dbReference type="SUPFAM" id="SSF50965">
    <property type="entry name" value="Galactose oxidase, central domain"/>
    <property type="match status" value="1"/>
</dbReference>
<evidence type="ECO:0000313" key="5">
    <source>
        <dbReference type="EMBL" id="KAG0581549.1"/>
    </source>
</evidence>
<comment type="caution">
    <text evidence="5">The sequence shown here is derived from an EMBL/GenBank/DDBJ whole genome shotgun (WGS) entry which is preliminary data.</text>
</comment>
<dbReference type="CDD" id="cd02851">
    <property type="entry name" value="E_set_GO_C"/>
    <property type="match status" value="1"/>
</dbReference>
<dbReference type="PANTHER" id="PTHR32208:SF98">
    <property type="entry name" value="GLYOXAL OXIDASE N-TERMINAL DOMAIN-CONTAINING PROTEIN"/>
    <property type="match status" value="1"/>
</dbReference>
<feature type="domain" description="Glyoxal oxidase N-terminal" evidence="3">
    <location>
        <begin position="39"/>
        <end position="420"/>
    </location>
</feature>
<feature type="domain" description="Galactose oxidase-like Early set" evidence="4">
    <location>
        <begin position="429"/>
        <end position="528"/>
    </location>
</feature>
<keyword evidence="6" id="KW-1185">Reference proteome</keyword>
<keyword evidence="1 2" id="KW-0732">Signal</keyword>
<dbReference type="PANTHER" id="PTHR32208">
    <property type="entry name" value="SECRETED PROTEIN-RELATED"/>
    <property type="match status" value="1"/>
</dbReference>
<evidence type="ECO:0000313" key="6">
    <source>
        <dbReference type="Proteomes" id="UP000822688"/>
    </source>
</evidence>
<dbReference type="Gene3D" id="2.60.40.10">
    <property type="entry name" value="Immunoglobulins"/>
    <property type="match status" value="1"/>
</dbReference>
<feature type="chain" id="PRO_5035821543" description="Galactose oxidase" evidence="2">
    <location>
        <begin position="24"/>
        <end position="531"/>
    </location>
</feature>
<feature type="signal peptide" evidence="2">
    <location>
        <begin position="1"/>
        <end position="23"/>
    </location>
</feature>
<evidence type="ECO:0000256" key="2">
    <source>
        <dbReference type="SAM" id="SignalP"/>
    </source>
</evidence>
<dbReference type="SUPFAM" id="SSF81296">
    <property type="entry name" value="E set domains"/>
    <property type="match status" value="1"/>
</dbReference>
<accession>A0A8T0IF65</accession>
<evidence type="ECO:0000259" key="4">
    <source>
        <dbReference type="Pfam" id="PF09118"/>
    </source>
</evidence>
<sequence>MKISSVMVVLLLVQAMILVSVDAQGTWQIINKNAGIATMHAAVTHFDTVILLDRTNTGATQINLPNGRCRDQPLERVLKKDCTAHSVMLTASSGAVRPLFVFTDTWCSSGQFFDTGMMVQTGGDFEGNKKIRTLAPCAPGGTCDWTELAEPLAAGRWYSSNQLLQSGTRQIIVGGRAAANYEFYPKRKAGEGTFPLALLGGCCDNLYPFVFLLPNGDLFIFTTRDSVALNWGTGKVTRKYPTIPGNPRNYPSAGSAVMLPLSFANGFATAEILVCGGAATGASGSNNVNAPASKSCGRIVATAGAPGWAMEDMPIGRTMGDMLNMPNGEVLIINGAQNGFQGWGKANNPAFNPVSYNPGAGAGKRFTTLAKTGIARMYHSTANLLSDGRVIIAGSNTHQFYTFTGAFPTELRVEAFSPPYLGANFNAVRPTITGAPGALKYNLVFTMTFTVTTRVGGVGVYQNSAPYSTHSYSQGQRSLLLKTTAPVKVGAGYSMQVTAAPNNNIAPPAYYILFCVQNGIPSRGKWVKQNN</sequence>
<organism evidence="5 6">
    <name type="scientific">Ceratodon purpureus</name>
    <name type="common">Fire moss</name>
    <name type="synonym">Dicranum purpureum</name>
    <dbReference type="NCBI Taxonomy" id="3225"/>
    <lineage>
        <taxon>Eukaryota</taxon>
        <taxon>Viridiplantae</taxon>
        <taxon>Streptophyta</taxon>
        <taxon>Embryophyta</taxon>
        <taxon>Bryophyta</taxon>
        <taxon>Bryophytina</taxon>
        <taxon>Bryopsida</taxon>
        <taxon>Dicranidae</taxon>
        <taxon>Pseudoditrichales</taxon>
        <taxon>Ditrichaceae</taxon>
        <taxon>Ceratodon</taxon>
    </lineage>
</organism>
<dbReference type="Pfam" id="PF09118">
    <property type="entry name" value="GO-like_E_set"/>
    <property type="match status" value="1"/>
</dbReference>